<feature type="domain" description="Regulatory protein YycH" evidence="1">
    <location>
        <begin position="3"/>
        <end position="421"/>
    </location>
</feature>
<dbReference type="Proteomes" id="UP001527202">
    <property type="component" value="Unassembled WGS sequence"/>
</dbReference>
<dbReference type="InterPro" id="IPR009996">
    <property type="entry name" value="YycH"/>
</dbReference>
<gene>
    <name evidence="2" type="primary">yycH</name>
    <name evidence="2" type="ORF">M5X16_27635</name>
    <name evidence="3" type="ORF">PC41400_01940</name>
</gene>
<sequence>MIEKLKSVTLTVLILLSLLLSYLLAYSTPNYEPLPPSEYISSELEGTKAKLEDLLFPDQIVLHFGNQQHTVLYPDSTSYSTIFESVKQRKMERFRKVILNQERTNWDEIREKQEGVEVRFRDGLPLSVLQNTFQIKGDIPDDTELITRIWIFASSDKKSAGTYLFTDSSNTAFEVLGADFTAKDVENFTAIAGTNPPYVAASGGEYYLPVNPLPAASYDFGYKEFPTEKLKSSLFADPSLTRNLKDRDGSQIYTDAKRGLQINQEKKWMKYTDPLAVTDSKNSIKENLDAGVQFINQHGGWNGTYTISKPQQQHAFSNQMFVFRQVYDAFPILTEQKEGYGAIHITLQKGVVSNYERSVVYSDLKLINQQKSELIGGEALNAKITNHPKRYSIVNVFPAYRPTLGVKTVNLSPVWAIEFKDGTYEFFR</sequence>
<dbReference type="OrthoDB" id="2382185at2"/>
<proteinExistence type="predicted"/>
<dbReference type="AlphaFoldDB" id="A0A410WQA5"/>
<organism evidence="3 4">
    <name type="scientific">Paenibacillus chitinolyticus</name>
    <dbReference type="NCBI Taxonomy" id="79263"/>
    <lineage>
        <taxon>Bacteria</taxon>
        <taxon>Bacillati</taxon>
        <taxon>Bacillota</taxon>
        <taxon>Bacilli</taxon>
        <taxon>Bacillales</taxon>
        <taxon>Paenibacillaceae</taxon>
        <taxon>Paenibacillus</taxon>
    </lineage>
</organism>
<dbReference type="InterPro" id="IPR042274">
    <property type="entry name" value="YycH/YycI_2"/>
</dbReference>
<evidence type="ECO:0000259" key="1">
    <source>
        <dbReference type="Pfam" id="PF07435"/>
    </source>
</evidence>
<protein>
    <submittedName>
        <fullName evidence="2">Two-component system activity regulator YycH</fullName>
    </submittedName>
</protein>
<dbReference type="EMBL" id="JAMDMJ010000045">
    <property type="protein sequence ID" value="MCY9599522.1"/>
    <property type="molecule type" value="Genomic_DNA"/>
</dbReference>
<reference evidence="2 5" key="2">
    <citation type="submission" date="2022-05" db="EMBL/GenBank/DDBJ databases">
        <title>Genome Sequencing of Bee-Associated Microbes.</title>
        <authorList>
            <person name="Dunlap C."/>
        </authorList>
    </citation>
    <scope>NUCLEOTIDE SEQUENCE [LARGE SCALE GENOMIC DNA]</scope>
    <source>
        <strain evidence="2 5">NRRL B-23120</strain>
    </source>
</reference>
<reference evidence="3 4" key="1">
    <citation type="submission" date="2018-01" db="EMBL/GenBank/DDBJ databases">
        <title>The whole genome sequencing and assembly of Paenibacillus chitinolyticus KCCM 41400 strain.</title>
        <authorList>
            <person name="Kim J.-Y."/>
            <person name="Park M.-K."/>
            <person name="Lee Y.-J."/>
            <person name="Yi H."/>
            <person name="Bahn Y.-S."/>
            <person name="Kim J.F."/>
            <person name="Lee D.-W."/>
        </authorList>
    </citation>
    <scope>NUCLEOTIDE SEQUENCE [LARGE SCALE GENOMIC DNA]</scope>
    <source>
        <strain evidence="3 4">KCCM 41400</strain>
    </source>
</reference>
<evidence type="ECO:0000313" key="4">
    <source>
        <dbReference type="Proteomes" id="UP000288943"/>
    </source>
</evidence>
<name>A0A410WQA5_9BACL</name>
<dbReference type="EMBL" id="CP026520">
    <property type="protein sequence ID" value="QAV16521.1"/>
    <property type="molecule type" value="Genomic_DNA"/>
</dbReference>
<dbReference type="CDD" id="cd15787">
    <property type="entry name" value="YycH_N"/>
    <property type="match status" value="1"/>
</dbReference>
<keyword evidence="5" id="KW-1185">Reference proteome</keyword>
<evidence type="ECO:0000313" key="3">
    <source>
        <dbReference type="EMBL" id="QAV16521.1"/>
    </source>
</evidence>
<evidence type="ECO:0000313" key="5">
    <source>
        <dbReference type="Proteomes" id="UP001527202"/>
    </source>
</evidence>
<dbReference type="GeneID" id="95373573"/>
<dbReference type="Pfam" id="PF07435">
    <property type="entry name" value="YycH"/>
    <property type="match status" value="1"/>
</dbReference>
<evidence type="ECO:0000313" key="2">
    <source>
        <dbReference type="EMBL" id="MCY9599522.1"/>
    </source>
</evidence>
<dbReference type="Proteomes" id="UP000288943">
    <property type="component" value="Chromosome"/>
</dbReference>
<dbReference type="KEGG" id="pchi:PC41400_01940"/>
<accession>A0A410WQA5</accession>
<dbReference type="Gene3D" id="3.30.310.160">
    <property type="entry name" value="YycH protein, domain 2"/>
    <property type="match status" value="1"/>
</dbReference>
<dbReference type="RefSeq" id="WP_042235614.1">
    <property type="nucleotide sequence ID" value="NZ_CP026520.1"/>
</dbReference>